<evidence type="ECO:0000313" key="4">
    <source>
        <dbReference type="Proteomes" id="UP000051373"/>
    </source>
</evidence>
<dbReference type="GO" id="GO:0006633">
    <property type="term" value="P:fatty acid biosynthetic process"/>
    <property type="evidence" value="ECO:0007669"/>
    <property type="project" value="TreeGrafter"/>
</dbReference>
<organism evidence="3 4">
    <name type="scientific">candidate division WOR_3 bacterium SM23_42</name>
    <dbReference type="NCBI Taxonomy" id="1703779"/>
    <lineage>
        <taxon>Bacteria</taxon>
        <taxon>Bacteria division WOR-3</taxon>
    </lineage>
</organism>
<dbReference type="PRINTS" id="PR00081">
    <property type="entry name" value="GDHRDH"/>
</dbReference>
<protein>
    <recommendedName>
        <fullName evidence="5">3-oxoacyl-ACP reductase</fullName>
    </recommendedName>
</protein>
<dbReference type="EMBL" id="LJUJ01000002">
    <property type="protein sequence ID" value="KPK64530.1"/>
    <property type="molecule type" value="Genomic_DNA"/>
</dbReference>
<dbReference type="InterPro" id="IPR036291">
    <property type="entry name" value="NAD(P)-bd_dom_sf"/>
</dbReference>
<dbReference type="PANTHER" id="PTHR42760:SF122">
    <property type="entry name" value="NAD(P)-BINDING PROTEIN"/>
    <property type="match status" value="1"/>
</dbReference>
<dbReference type="Pfam" id="PF00106">
    <property type="entry name" value="adh_short"/>
    <property type="match status" value="1"/>
</dbReference>
<evidence type="ECO:0000256" key="1">
    <source>
        <dbReference type="ARBA" id="ARBA00006484"/>
    </source>
</evidence>
<dbReference type="CDD" id="cd05233">
    <property type="entry name" value="SDR_c"/>
    <property type="match status" value="1"/>
</dbReference>
<comment type="similarity">
    <text evidence="1 2">Belongs to the short-chain dehydrogenases/reductases (SDR) family.</text>
</comment>
<proteinExistence type="inferred from homology"/>
<evidence type="ECO:0008006" key="5">
    <source>
        <dbReference type="Google" id="ProtNLM"/>
    </source>
</evidence>
<dbReference type="GO" id="GO:0048038">
    <property type="term" value="F:quinone binding"/>
    <property type="evidence" value="ECO:0007669"/>
    <property type="project" value="TreeGrafter"/>
</dbReference>
<dbReference type="SUPFAM" id="SSF51735">
    <property type="entry name" value="NAD(P)-binding Rossmann-fold domains"/>
    <property type="match status" value="1"/>
</dbReference>
<sequence>MDIDLSGKTILVTGASGGIGEAIVKALATCKATIAVHFNKNDAHATDLARAAGHDSRLFRADLSKPESGVVLLRNVLDAYGRLDVLVNNAGVYLNSPNDGKIDEWLAKWNRTIAINLTAAAVLCREAVNYFKQHGGGRIINIASRAAFRGDYEDYFAYAASKGGMVALSRTIARTYGKHNVKSFVVAPGFVRTPIVDEYIKQHGGESIMKELSLNELTEPKDVAPTVVFLASGLMDHATGCAIDINAASYVR</sequence>
<dbReference type="STRING" id="1703779.AMJ83_02155"/>
<dbReference type="AlphaFoldDB" id="A0A0S8FWP1"/>
<dbReference type="PRINTS" id="PR00080">
    <property type="entry name" value="SDRFAMILY"/>
</dbReference>
<accession>A0A0S8FWP1</accession>
<dbReference type="Proteomes" id="UP000051373">
    <property type="component" value="Unassembled WGS sequence"/>
</dbReference>
<dbReference type="InterPro" id="IPR002347">
    <property type="entry name" value="SDR_fam"/>
</dbReference>
<evidence type="ECO:0000256" key="2">
    <source>
        <dbReference type="RuleBase" id="RU000363"/>
    </source>
</evidence>
<dbReference type="PANTHER" id="PTHR42760">
    <property type="entry name" value="SHORT-CHAIN DEHYDROGENASES/REDUCTASES FAMILY MEMBER"/>
    <property type="match status" value="1"/>
</dbReference>
<reference evidence="3 4" key="1">
    <citation type="journal article" date="2015" name="Microbiome">
        <title>Genomic resolution of linkages in carbon, nitrogen, and sulfur cycling among widespread estuary sediment bacteria.</title>
        <authorList>
            <person name="Baker B.J."/>
            <person name="Lazar C.S."/>
            <person name="Teske A.P."/>
            <person name="Dick G.J."/>
        </authorList>
    </citation>
    <scope>NUCLEOTIDE SEQUENCE [LARGE SCALE GENOMIC DNA]</scope>
    <source>
        <strain evidence="3">SM23_42</strain>
    </source>
</reference>
<gene>
    <name evidence="3" type="ORF">AMJ83_02155</name>
</gene>
<dbReference type="Gene3D" id="3.40.50.720">
    <property type="entry name" value="NAD(P)-binding Rossmann-like Domain"/>
    <property type="match status" value="1"/>
</dbReference>
<dbReference type="PATRIC" id="fig|1703779.3.peg.1994"/>
<evidence type="ECO:0000313" key="3">
    <source>
        <dbReference type="EMBL" id="KPK64530.1"/>
    </source>
</evidence>
<dbReference type="GO" id="GO:0016616">
    <property type="term" value="F:oxidoreductase activity, acting on the CH-OH group of donors, NAD or NADP as acceptor"/>
    <property type="evidence" value="ECO:0007669"/>
    <property type="project" value="TreeGrafter"/>
</dbReference>
<name>A0A0S8FWP1_UNCW3</name>
<dbReference type="FunFam" id="3.40.50.720:FF:000084">
    <property type="entry name" value="Short-chain dehydrogenase reductase"/>
    <property type="match status" value="1"/>
</dbReference>
<comment type="caution">
    <text evidence="3">The sequence shown here is derived from an EMBL/GenBank/DDBJ whole genome shotgun (WGS) entry which is preliminary data.</text>
</comment>